<dbReference type="EMBL" id="AP025314">
    <property type="protein sequence ID" value="BDD09979.1"/>
    <property type="molecule type" value="Genomic_DNA"/>
</dbReference>
<dbReference type="KEGG" id="fax:FUAX_24110"/>
<reference evidence="1 2" key="1">
    <citation type="submission" date="2021-12" db="EMBL/GenBank/DDBJ databases">
        <title>Genome sequencing of bacteria with rrn-lacking chromosome and rrn-plasmid.</title>
        <authorList>
            <person name="Anda M."/>
            <person name="Iwasaki W."/>
        </authorList>
    </citation>
    <scope>NUCLEOTIDE SEQUENCE [LARGE SCALE GENOMIC DNA]</scope>
    <source>
        <strain evidence="1 2">DSM 100852</strain>
    </source>
</reference>
<evidence type="ECO:0000313" key="2">
    <source>
        <dbReference type="Proteomes" id="UP001348817"/>
    </source>
</evidence>
<keyword evidence="2" id="KW-1185">Reference proteome</keyword>
<dbReference type="Proteomes" id="UP001348817">
    <property type="component" value="Chromosome"/>
</dbReference>
<gene>
    <name evidence="1" type="ORF">FUAX_24110</name>
</gene>
<protein>
    <submittedName>
        <fullName evidence="1">Uncharacterized protein</fullName>
    </submittedName>
</protein>
<sequence>MNQKIEFQKVKKLRSKLSVSLALAIELIEENNGDLDACEKEFHRNNINTVCRLAECDETIAEKYYRICDFDLEKSIKKIHEQLFYLTTTPNEPIDKIGFILWAENESLKKYVTARDKSLFIQTKDFEYVIDAFNSVFPLKDQDSGKTQNCLDIVGHNFFDNKTCRIIVERMAKIKTKDRHVESFLRDLIKWFNIQLRYADEIVVYGNL</sequence>
<evidence type="ECO:0000313" key="1">
    <source>
        <dbReference type="EMBL" id="BDD09979.1"/>
    </source>
</evidence>
<dbReference type="AlphaFoldDB" id="A0AAU9D641"/>
<organism evidence="1 2">
    <name type="scientific">Fulvitalea axinellae</name>
    <dbReference type="NCBI Taxonomy" id="1182444"/>
    <lineage>
        <taxon>Bacteria</taxon>
        <taxon>Pseudomonadati</taxon>
        <taxon>Bacteroidota</taxon>
        <taxon>Cytophagia</taxon>
        <taxon>Cytophagales</taxon>
        <taxon>Persicobacteraceae</taxon>
        <taxon>Fulvitalea</taxon>
    </lineage>
</organism>
<name>A0AAU9D641_9BACT</name>
<proteinExistence type="predicted"/>
<accession>A0AAU9D641</accession>